<feature type="compositionally biased region" description="Acidic residues" evidence="4">
    <location>
        <begin position="395"/>
        <end position="425"/>
    </location>
</feature>
<dbReference type="InterPro" id="IPR011993">
    <property type="entry name" value="PH-like_dom_sf"/>
</dbReference>
<feature type="compositionally biased region" description="Acidic residues" evidence="4">
    <location>
        <begin position="368"/>
        <end position="388"/>
    </location>
</feature>
<protein>
    <recommendedName>
        <fullName evidence="5">Histone chaperone RTT106/FACT complex subunit SPT16-like middle domain-containing protein</fullName>
    </recommendedName>
</protein>
<dbReference type="SUPFAM" id="SSF50729">
    <property type="entry name" value="PH domain-like"/>
    <property type="match status" value="1"/>
</dbReference>
<feature type="domain" description="Histone chaperone RTT106/FACT complex subunit SPT16-like middle" evidence="5">
    <location>
        <begin position="238"/>
        <end position="326"/>
    </location>
</feature>
<evidence type="ECO:0000313" key="7">
    <source>
        <dbReference type="Proteomes" id="UP001280581"/>
    </source>
</evidence>
<comment type="similarity">
    <text evidence="1">Belongs to the RTT106 family.</text>
</comment>
<reference evidence="6 7" key="1">
    <citation type="submission" date="2021-02" db="EMBL/GenBank/DDBJ databases">
        <title>Genome assembly of Pseudopithomyces chartarum.</title>
        <authorList>
            <person name="Jauregui R."/>
            <person name="Singh J."/>
            <person name="Voisey C."/>
        </authorList>
    </citation>
    <scope>NUCLEOTIDE SEQUENCE [LARGE SCALE GENOMIC DNA]</scope>
    <source>
        <strain evidence="6 7">AGR01</strain>
    </source>
</reference>
<evidence type="ECO:0000256" key="4">
    <source>
        <dbReference type="SAM" id="MobiDB-lite"/>
    </source>
</evidence>
<dbReference type="AlphaFoldDB" id="A0AAN6RKW5"/>
<dbReference type="InterPro" id="IPR050454">
    <property type="entry name" value="RTT106/SSRP1_HistChap/FACT"/>
</dbReference>
<dbReference type="GO" id="GO:0042393">
    <property type="term" value="F:histone binding"/>
    <property type="evidence" value="ECO:0007669"/>
    <property type="project" value="TreeGrafter"/>
</dbReference>
<dbReference type="GO" id="GO:0031491">
    <property type="term" value="F:nucleosome binding"/>
    <property type="evidence" value="ECO:0007669"/>
    <property type="project" value="TreeGrafter"/>
</dbReference>
<evidence type="ECO:0000259" key="5">
    <source>
        <dbReference type="SMART" id="SM01287"/>
    </source>
</evidence>
<evidence type="ECO:0000256" key="1">
    <source>
        <dbReference type="ARBA" id="ARBA00006159"/>
    </source>
</evidence>
<accession>A0AAN6RKW5</accession>
<evidence type="ECO:0000256" key="2">
    <source>
        <dbReference type="ARBA" id="ARBA00037550"/>
    </source>
</evidence>
<comment type="function">
    <text evidence="2">Histones H3 and H4 chaperone involved in the nucleosome formation and heterochromatin silencing. Required for the deposition of H3K56ac-carrying H3-H4 complex onto newly-replicated DNA. Plays a role in the transcriptional regulation of the cell-cycle dependent histone genes by creating a repressive structure at the core histone gene promoter.</text>
</comment>
<keyword evidence="7" id="KW-1185">Reference proteome</keyword>
<dbReference type="Pfam" id="PF08512">
    <property type="entry name" value="Rttp106-like_middle"/>
    <property type="match status" value="1"/>
</dbReference>
<dbReference type="Proteomes" id="UP001280581">
    <property type="component" value="Unassembled WGS sequence"/>
</dbReference>
<feature type="region of interest" description="Disordered" evidence="4">
    <location>
        <begin position="335"/>
        <end position="425"/>
    </location>
</feature>
<sequence>MAGAHPQEIDLAFASNNELRKRVHAAIDQNPTQTTLFRDISTYILNQASQPTTEPTAKKRKLEDSNGAQNGTGAPSSGLTSTATKPWRQYLGVSFSIPQRKKYTLELVDKKDGGIRATGADGSVAFSTAWKDVDQVFCLPVPEKAKRQHNFIVLPVHGDGVNPVPDHLKDSPPEPIVWTFEEATGKNIVEGEDPGPAPMAEAIHHCLIQAGTGKTVIFPTADQFESAIPQSHRKGEKAYHVKGHRGSKEGYLFFTSVGIVWGFKKPLAFFDFASITSVSYTNVLRNTFNLVLTTQTGDIEFSMVDQADYNGINEYVQKHGLQDESMAAARRAQKLNVNPVKKEENGTNGAAAGEPDDGLTELQRAEQELQDMEDEDEEDYDPGSEGESEGSGSGSDDEDGEGYEGGEGEEYEEEYEEGEGEEMEG</sequence>
<evidence type="ECO:0000256" key="3">
    <source>
        <dbReference type="ARBA" id="ARBA00038654"/>
    </source>
</evidence>
<dbReference type="PANTHER" id="PTHR45849">
    <property type="entry name" value="FACT COMPLEX SUBUNIT SSRP1"/>
    <property type="match status" value="1"/>
</dbReference>
<feature type="region of interest" description="Disordered" evidence="4">
    <location>
        <begin position="47"/>
        <end position="83"/>
    </location>
</feature>
<organism evidence="6 7">
    <name type="scientific">Pseudopithomyces chartarum</name>
    <dbReference type="NCBI Taxonomy" id="1892770"/>
    <lineage>
        <taxon>Eukaryota</taxon>
        <taxon>Fungi</taxon>
        <taxon>Dikarya</taxon>
        <taxon>Ascomycota</taxon>
        <taxon>Pezizomycotina</taxon>
        <taxon>Dothideomycetes</taxon>
        <taxon>Pleosporomycetidae</taxon>
        <taxon>Pleosporales</taxon>
        <taxon>Massarineae</taxon>
        <taxon>Didymosphaeriaceae</taxon>
        <taxon>Pseudopithomyces</taxon>
    </lineage>
</organism>
<comment type="subunit">
    <text evidence="3">Interacts with histones H3 and H4.</text>
</comment>
<dbReference type="PANTHER" id="PTHR45849:SF3">
    <property type="entry name" value="HISTONE CHAPERONE RTT106"/>
    <property type="match status" value="1"/>
</dbReference>
<comment type="caution">
    <text evidence="6">The sequence shown here is derived from an EMBL/GenBank/DDBJ whole genome shotgun (WGS) entry which is preliminary data.</text>
</comment>
<proteinExistence type="inferred from homology"/>
<dbReference type="EMBL" id="WVTA01000002">
    <property type="protein sequence ID" value="KAK3216233.1"/>
    <property type="molecule type" value="Genomic_DNA"/>
</dbReference>
<name>A0AAN6RKW5_9PLEO</name>
<evidence type="ECO:0000313" key="6">
    <source>
        <dbReference type="EMBL" id="KAK3216233.1"/>
    </source>
</evidence>
<dbReference type="Gene3D" id="2.30.29.30">
    <property type="entry name" value="Pleckstrin-homology domain (PH domain)/Phosphotyrosine-binding domain (PTB)"/>
    <property type="match status" value="1"/>
</dbReference>
<gene>
    <name evidence="6" type="ORF">GRF29_8g2687647</name>
</gene>
<feature type="compositionally biased region" description="Polar residues" evidence="4">
    <location>
        <begin position="66"/>
        <end position="83"/>
    </location>
</feature>
<dbReference type="SMART" id="SM01287">
    <property type="entry name" value="Rtt106"/>
    <property type="match status" value="1"/>
</dbReference>
<dbReference type="InterPro" id="IPR013719">
    <property type="entry name" value="RTT106/SPT16-like_middle_dom"/>
</dbReference>